<dbReference type="EMBL" id="CP002985">
    <property type="protein sequence ID" value="AEM47033.1"/>
    <property type="molecule type" value="Genomic_DNA"/>
</dbReference>
<evidence type="ECO:0000313" key="1">
    <source>
        <dbReference type="EMBL" id="AEM47033.1"/>
    </source>
</evidence>
<dbReference type="HOGENOM" id="CLU_1860869_0_0_6"/>
<sequence>MGALRIAPVRIRRLVMVCVSCPWGRYPSRRGLVTKLPSGGIARHLAYPMQSHQHGIAELPEYQLELLLGYDSRRHILESGYFENPTQADHWHRTIDDPGRPYAYVSVEQLLVDFFGEVERTLRDLDVQYVIVEEKLR</sequence>
<dbReference type="AlphaFoldDB" id="G0JMK4"/>
<reference evidence="1 2" key="1">
    <citation type="journal article" date="2011" name="J. Bacteriol.">
        <title>Draft genome of the psychrotolerant acidophile Acidithiobacillus ferrivorans SS3.</title>
        <authorList>
            <person name="Liljeqvist M."/>
            <person name="Valdes J."/>
            <person name="Holmes D.S."/>
            <person name="Dopson M."/>
        </authorList>
    </citation>
    <scope>NUCLEOTIDE SEQUENCE [LARGE SCALE GENOMIC DNA]</scope>
    <source>
        <strain evidence="1 2">SS3</strain>
    </source>
</reference>
<accession>G0JMK4</accession>
<protein>
    <submittedName>
        <fullName evidence="1">Uncharacterized protein</fullName>
    </submittedName>
</protein>
<dbReference type="STRING" id="743299.Acife_0850"/>
<proteinExistence type="predicted"/>
<name>G0JMK4_9PROT</name>
<dbReference type="Proteomes" id="UP000009220">
    <property type="component" value="Chromosome"/>
</dbReference>
<gene>
    <name evidence="1" type="ORF">Acife_0850</name>
</gene>
<dbReference type="KEGG" id="afi:Acife_0850"/>
<organism evidence="1 2">
    <name type="scientific">Acidithiobacillus ferrivorans SS3</name>
    <dbReference type="NCBI Taxonomy" id="743299"/>
    <lineage>
        <taxon>Bacteria</taxon>
        <taxon>Pseudomonadati</taxon>
        <taxon>Pseudomonadota</taxon>
        <taxon>Acidithiobacillia</taxon>
        <taxon>Acidithiobacillales</taxon>
        <taxon>Acidithiobacillaceae</taxon>
        <taxon>Acidithiobacillus</taxon>
    </lineage>
</organism>
<evidence type="ECO:0000313" key="2">
    <source>
        <dbReference type="Proteomes" id="UP000009220"/>
    </source>
</evidence>